<organism evidence="8">
    <name type="scientific">uncultured spirochete</name>
    <dbReference type="NCBI Taxonomy" id="156406"/>
    <lineage>
        <taxon>Bacteria</taxon>
        <taxon>Pseudomonadati</taxon>
        <taxon>Spirochaetota</taxon>
        <taxon>Spirochaetia</taxon>
        <taxon>Spirochaetales</taxon>
        <taxon>environmental samples</taxon>
    </lineage>
</organism>
<sequence length="551" mass="64474">MKGHYLGEVKFIKIVQEKDGFSLLIEIDEGPQFKIGNIILNNFNLLLSNEKFLKIFKIKKGDIFNNELINFYKHKIKEFYHEKAYLQAQINFNYIVNEDDLSIDIEVNIVEGNPIHIRHIEIINNDTTKFHIIDQELEIFEGELFNSKKIRSSIINLNNTRFFSFINPIIQPTNYENLIDLKLDIKEERTGLITLGLTYNPEESVGGNLNYNQPNFLGSGWNVSIKLSGSQRSANVDLGGSTKWLLPYMPLQFDTNIGYHFRKAKVNSLIKKYLYDKDKNYEYTHHDFSLNIQFGYPIIKQVILYTGTAFSIYHLSNPTFLLSYLDNSKRSYRLKKDLSLLENKSFFFKISLFFGFLYDIRDLKVNTLNGVFLDNRFTLTGGIFYGDSHWIKYRSYSSFYYNPFWKIVLSLHIRYETLFKQFTGQFEVRDKELLSFQYASEIRGWNTYTNNSIKSAGSKISLSLEKKIPLFQKLLASILFFDLGDIGEKAPSFPTQIRYYSFGFGFEIQIPGIGYPLLFFFAKRFDYNISKPGDVYLHNSFDLIFSLAHFL</sequence>
<dbReference type="InterPro" id="IPR039910">
    <property type="entry name" value="D15-like"/>
</dbReference>
<keyword evidence="2" id="KW-1134">Transmembrane beta strand</keyword>
<evidence type="ECO:0000256" key="1">
    <source>
        <dbReference type="ARBA" id="ARBA00004370"/>
    </source>
</evidence>
<name>A0A224ATA8_9SPIR</name>
<dbReference type="GO" id="GO:0019867">
    <property type="term" value="C:outer membrane"/>
    <property type="evidence" value="ECO:0007669"/>
    <property type="project" value="InterPro"/>
</dbReference>
<dbReference type="PANTHER" id="PTHR12815:SF18">
    <property type="entry name" value="SORTING AND ASSEMBLY MACHINERY COMPONENT 50 HOMOLOG"/>
    <property type="match status" value="1"/>
</dbReference>
<accession>A0A224ATA8</accession>
<reference evidence="8" key="1">
    <citation type="submission" date="2017-07" db="EMBL/GenBank/DDBJ databases">
        <title>Development of Polymerase Chain Reaction Assays for diagnosis of Akoya oyster disease.</title>
        <authorList>
            <person name="Matsuyama T."/>
        </authorList>
    </citation>
    <scope>NUCLEOTIDE SEQUENCE</scope>
</reference>
<gene>
    <name evidence="8" type="primary">BamA</name>
</gene>
<dbReference type="Gene3D" id="3.10.20.310">
    <property type="entry name" value="membrane protein fhac"/>
    <property type="match status" value="2"/>
</dbReference>
<dbReference type="PANTHER" id="PTHR12815">
    <property type="entry name" value="SORTING AND ASSEMBLY MACHINERY SAMM50 PROTEIN FAMILY MEMBER"/>
    <property type="match status" value="1"/>
</dbReference>
<evidence type="ECO:0000256" key="2">
    <source>
        <dbReference type="ARBA" id="ARBA00022452"/>
    </source>
</evidence>
<evidence type="ECO:0000313" key="8">
    <source>
        <dbReference type="EMBL" id="BBA20435.1"/>
    </source>
</evidence>
<keyword evidence="4 5" id="KW-0472">Membrane</keyword>
<comment type="subcellular location">
    <subcellularLocation>
        <location evidence="1">Membrane</location>
    </subcellularLocation>
</comment>
<evidence type="ECO:0000256" key="5">
    <source>
        <dbReference type="SAM" id="Phobius"/>
    </source>
</evidence>
<proteinExistence type="predicted"/>
<evidence type="ECO:0000256" key="4">
    <source>
        <dbReference type="ARBA" id="ARBA00023136"/>
    </source>
</evidence>
<feature type="transmembrane region" description="Helical" evidence="5">
    <location>
        <begin position="499"/>
        <end position="522"/>
    </location>
</feature>
<feature type="domain" description="Bacterial surface antigen (D15)" evidence="6">
    <location>
        <begin position="215"/>
        <end position="525"/>
    </location>
</feature>
<keyword evidence="5" id="KW-1133">Transmembrane helix</keyword>
<evidence type="ECO:0000259" key="6">
    <source>
        <dbReference type="Pfam" id="PF01103"/>
    </source>
</evidence>
<evidence type="ECO:0000256" key="3">
    <source>
        <dbReference type="ARBA" id="ARBA00022692"/>
    </source>
</evidence>
<dbReference type="InterPro" id="IPR000184">
    <property type="entry name" value="Bac_surfAg_D15"/>
</dbReference>
<dbReference type="Gene3D" id="2.40.160.50">
    <property type="entry name" value="membrane protein fhac: a member of the omp85/tpsb transporter family"/>
    <property type="match status" value="1"/>
</dbReference>
<keyword evidence="3 5" id="KW-0812">Transmembrane</keyword>
<feature type="domain" description="POTRA" evidence="7">
    <location>
        <begin position="116"/>
        <end position="187"/>
    </location>
</feature>
<dbReference type="InterPro" id="IPR010827">
    <property type="entry name" value="BamA/TamA_POTRA"/>
</dbReference>
<evidence type="ECO:0000259" key="7">
    <source>
        <dbReference type="Pfam" id="PF07244"/>
    </source>
</evidence>
<dbReference type="AlphaFoldDB" id="A0A224ATA8"/>
<protein>
    <submittedName>
        <fullName evidence="8">Outer membrane protein assembly factor</fullName>
    </submittedName>
</protein>
<dbReference type="Pfam" id="PF01103">
    <property type="entry name" value="Omp85"/>
    <property type="match status" value="1"/>
</dbReference>
<feature type="domain" description="POTRA" evidence="7">
    <location>
        <begin position="34"/>
        <end position="112"/>
    </location>
</feature>
<dbReference type="Pfam" id="PF07244">
    <property type="entry name" value="POTRA"/>
    <property type="match status" value="2"/>
</dbReference>
<dbReference type="EMBL" id="LC312646">
    <property type="protein sequence ID" value="BBA20435.1"/>
    <property type="molecule type" value="Genomic_DNA"/>
</dbReference>